<dbReference type="CDD" id="cd00827">
    <property type="entry name" value="init_cond_enzymes"/>
    <property type="match status" value="1"/>
</dbReference>
<evidence type="ECO:0000313" key="6">
    <source>
        <dbReference type="Proteomes" id="UP000324974"/>
    </source>
</evidence>
<gene>
    <name evidence="5" type="ORF">PX52LOC_05612</name>
</gene>
<dbReference type="OrthoDB" id="2514738at2"/>
<dbReference type="Proteomes" id="UP000324974">
    <property type="component" value="Chromosome"/>
</dbReference>
<evidence type="ECO:0000256" key="2">
    <source>
        <dbReference type="ARBA" id="ARBA00023315"/>
    </source>
</evidence>
<feature type="region of interest" description="Disordered" evidence="3">
    <location>
        <begin position="400"/>
        <end position="422"/>
    </location>
</feature>
<dbReference type="EMBL" id="CP042425">
    <property type="protein sequence ID" value="QEL18580.1"/>
    <property type="molecule type" value="Genomic_DNA"/>
</dbReference>
<dbReference type="InterPro" id="IPR016084">
    <property type="entry name" value="Haem_Oase-like_multi-hlx"/>
</dbReference>
<evidence type="ECO:0000256" key="3">
    <source>
        <dbReference type="SAM" id="MobiDB-lite"/>
    </source>
</evidence>
<dbReference type="Gene3D" id="1.20.910.10">
    <property type="entry name" value="Heme oxygenase-like"/>
    <property type="match status" value="1"/>
</dbReference>
<proteinExistence type="predicted"/>
<evidence type="ECO:0000256" key="1">
    <source>
        <dbReference type="ARBA" id="ARBA00022679"/>
    </source>
</evidence>
<name>A0A5C1AIB3_9BACT</name>
<dbReference type="Pfam" id="PF08541">
    <property type="entry name" value="ACP_syn_III_C"/>
    <property type="match status" value="1"/>
</dbReference>
<reference evidence="6" key="1">
    <citation type="submission" date="2019-08" db="EMBL/GenBank/DDBJ databases">
        <title>Limnoglobus roseus gen. nov., sp. nov., a novel freshwater planctomycete with a giant genome from the family Gemmataceae.</title>
        <authorList>
            <person name="Kulichevskaya I.S."/>
            <person name="Naumoff D.G."/>
            <person name="Miroshnikov K."/>
            <person name="Ivanova A."/>
            <person name="Philippov D.A."/>
            <person name="Hakobyan A."/>
            <person name="Rijpstra I.C."/>
            <person name="Sinninghe Damste J.S."/>
            <person name="Liesack W."/>
            <person name="Dedysh S.N."/>
        </authorList>
    </citation>
    <scope>NUCLEOTIDE SEQUENCE [LARGE SCALE GENOMIC DNA]</scope>
    <source>
        <strain evidence="6">PX52</strain>
    </source>
</reference>
<organism evidence="5 6">
    <name type="scientific">Limnoglobus roseus</name>
    <dbReference type="NCBI Taxonomy" id="2598579"/>
    <lineage>
        <taxon>Bacteria</taxon>
        <taxon>Pseudomonadati</taxon>
        <taxon>Planctomycetota</taxon>
        <taxon>Planctomycetia</taxon>
        <taxon>Gemmatales</taxon>
        <taxon>Gemmataceae</taxon>
        <taxon>Limnoglobus</taxon>
    </lineage>
</organism>
<evidence type="ECO:0000313" key="5">
    <source>
        <dbReference type="EMBL" id="QEL18580.1"/>
    </source>
</evidence>
<keyword evidence="1" id="KW-0808">Transferase</keyword>
<sequence length="630" mass="68918">MTSDPGSLVLPIRLLKGIPVRHPCFITATGQFLPGERVTNERMEARLGQIGPKPSGLRDRVLRQNKIVGRYYAIDDQQRTTHTNAQMAANAVRDALANSRLDLKDVRLLVAATSQGDLPLPGFASMVHGELGLPPCEIATLHGVCASSVVALRHATLAVGAGEAANAVCVASEFASRLLKASRFQAQGYGDGKRLPFETEFLRWMLSDGAGALLIESSPGPGLALEVESITIKSYAGQFPPCMFVGHRDQVLAAPPVGWLDHPDYATASAAGAINLHQTVELLPDVVRVCVNGVFELIEEGKLDPKAVDWWVTHYSSHLFREQANELFARGGLTIPPDRVFTNLYTSGNVGSASFPLMLGDLFRSGELRPGQRIVCIVPESGRFLFGYVVLRVVGGDAADSRPAAVPPSVSEPPDIKTTGSPLEESLVRQLAGVWTAFETRLNRVPIVAKMYDGRLTLQDYRDLLFNLRQQVIDGSRWISRVASNITREHFPLRSAFIGHSRDEHRDFEMIERDYASVGGNVEDIRRGRKNIGSTALSEYVLGRASRENPFDLIGAMFIIEGLGRRVAARWAARIREQLHLAPEQVSFLAYHSASDDVHFERLDAAVQSGILTEQLVEEIVTAAKVVARL</sequence>
<dbReference type="PANTHER" id="PTHR34069">
    <property type="entry name" value="3-OXOACYL-[ACYL-CARRIER-PROTEIN] SYNTHASE 3"/>
    <property type="match status" value="1"/>
</dbReference>
<feature type="domain" description="Beta-ketoacyl-[acyl-carrier-protein] synthase III C-terminal" evidence="4">
    <location>
        <begin position="299"/>
        <end position="377"/>
    </location>
</feature>
<evidence type="ECO:0000259" key="4">
    <source>
        <dbReference type="Pfam" id="PF08541"/>
    </source>
</evidence>
<dbReference type="Gene3D" id="3.40.47.10">
    <property type="match status" value="2"/>
</dbReference>
<keyword evidence="2" id="KW-0012">Acyltransferase</keyword>
<dbReference type="GO" id="GO:0044550">
    <property type="term" value="P:secondary metabolite biosynthetic process"/>
    <property type="evidence" value="ECO:0007669"/>
    <property type="project" value="TreeGrafter"/>
</dbReference>
<dbReference type="KEGG" id="lrs:PX52LOC_05612"/>
<feature type="compositionally biased region" description="Low complexity" evidence="3">
    <location>
        <begin position="400"/>
        <end position="413"/>
    </location>
</feature>
<dbReference type="InterPro" id="IPR013747">
    <property type="entry name" value="ACP_syn_III_C"/>
</dbReference>
<accession>A0A5C1AIB3</accession>
<dbReference type="InterPro" id="IPR016039">
    <property type="entry name" value="Thiolase-like"/>
</dbReference>
<dbReference type="SUPFAM" id="SSF53901">
    <property type="entry name" value="Thiolase-like"/>
    <property type="match status" value="2"/>
</dbReference>
<protein>
    <submittedName>
        <fullName evidence="5">Ketoacyl-ACP synthase III</fullName>
    </submittedName>
</protein>
<dbReference type="PANTHER" id="PTHR34069:SF3">
    <property type="entry name" value="ACYL-COA:ACYL-COA ALKYLTRANSFERASE"/>
    <property type="match status" value="1"/>
</dbReference>
<keyword evidence="6" id="KW-1185">Reference proteome</keyword>
<dbReference type="AlphaFoldDB" id="A0A5C1AIB3"/>
<dbReference type="GO" id="GO:0016746">
    <property type="term" value="F:acyltransferase activity"/>
    <property type="evidence" value="ECO:0007669"/>
    <property type="project" value="UniProtKB-KW"/>
</dbReference>
<dbReference type="SUPFAM" id="SSF48613">
    <property type="entry name" value="Heme oxygenase-like"/>
    <property type="match status" value="1"/>
</dbReference>